<dbReference type="GeneID" id="82525470"/>
<comment type="caution">
    <text evidence="11">The sequence shown here is derived from an EMBL/GenBank/DDBJ whole genome shotgun (WGS) entry which is preliminary data.</text>
</comment>
<gene>
    <name evidence="11" type="ORF">C5O23_03770</name>
</gene>
<evidence type="ECO:0000256" key="5">
    <source>
        <dbReference type="ARBA" id="ARBA00023065"/>
    </source>
</evidence>
<dbReference type="EMBL" id="PUEC01000006">
    <property type="protein sequence ID" value="PWB03273.1"/>
    <property type="molecule type" value="Genomic_DNA"/>
</dbReference>
<dbReference type="CDD" id="cd00400">
    <property type="entry name" value="Voltage_gated_ClC"/>
    <property type="match status" value="1"/>
</dbReference>
<feature type="transmembrane region" description="Helical" evidence="10">
    <location>
        <begin position="33"/>
        <end position="53"/>
    </location>
</feature>
<evidence type="ECO:0000256" key="3">
    <source>
        <dbReference type="ARBA" id="ARBA00022692"/>
    </source>
</evidence>
<dbReference type="PANTHER" id="PTHR43427:SF6">
    <property type="entry name" value="CHLORIDE CHANNEL PROTEIN CLC-E"/>
    <property type="match status" value="1"/>
</dbReference>
<dbReference type="Proteomes" id="UP000244905">
    <property type="component" value="Unassembled WGS sequence"/>
</dbReference>
<evidence type="ECO:0000256" key="8">
    <source>
        <dbReference type="ARBA" id="ARBA00023214"/>
    </source>
</evidence>
<keyword evidence="4 10" id="KW-1133">Transmembrane helix</keyword>
<feature type="transmembrane region" description="Helical" evidence="10">
    <location>
        <begin position="282"/>
        <end position="300"/>
    </location>
</feature>
<evidence type="ECO:0000256" key="9">
    <source>
        <dbReference type="ARBA" id="ARBA00023303"/>
    </source>
</evidence>
<feature type="transmembrane region" description="Helical" evidence="10">
    <location>
        <begin position="116"/>
        <end position="136"/>
    </location>
</feature>
<dbReference type="SUPFAM" id="SSF81340">
    <property type="entry name" value="Clc chloride channel"/>
    <property type="match status" value="1"/>
</dbReference>
<keyword evidence="7" id="KW-0869">Chloride channel</keyword>
<feature type="transmembrane region" description="Helical" evidence="10">
    <location>
        <begin position="421"/>
        <end position="442"/>
    </location>
</feature>
<dbReference type="GO" id="GO:0005254">
    <property type="term" value="F:chloride channel activity"/>
    <property type="evidence" value="ECO:0007669"/>
    <property type="project" value="UniProtKB-KW"/>
</dbReference>
<evidence type="ECO:0000256" key="1">
    <source>
        <dbReference type="ARBA" id="ARBA00004141"/>
    </source>
</evidence>
<evidence type="ECO:0000256" key="7">
    <source>
        <dbReference type="ARBA" id="ARBA00023173"/>
    </source>
</evidence>
<proteinExistence type="predicted"/>
<dbReference type="InterPro" id="IPR001807">
    <property type="entry name" value="ClC"/>
</dbReference>
<dbReference type="InterPro" id="IPR050368">
    <property type="entry name" value="ClC-type_chloride_channel"/>
</dbReference>
<protein>
    <submittedName>
        <fullName evidence="11">Chloride channel protein</fullName>
    </submittedName>
</protein>
<feature type="transmembrane region" description="Helical" evidence="10">
    <location>
        <begin position="200"/>
        <end position="223"/>
    </location>
</feature>
<evidence type="ECO:0000313" key="12">
    <source>
        <dbReference type="Proteomes" id="UP000244905"/>
    </source>
</evidence>
<comment type="subcellular location">
    <subcellularLocation>
        <location evidence="1">Membrane</location>
        <topology evidence="1">Multi-pass membrane protein</topology>
    </subcellularLocation>
</comment>
<evidence type="ECO:0000256" key="2">
    <source>
        <dbReference type="ARBA" id="ARBA00022448"/>
    </source>
</evidence>
<feature type="transmembrane region" description="Helical" evidence="10">
    <location>
        <begin position="392"/>
        <end position="415"/>
    </location>
</feature>
<keyword evidence="8" id="KW-0868">Chloride</keyword>
<dbReference type="GO" id="GO:0034707">
    <property type="term" value="C:chloride channel complex"/>
    <property type="evidence" value="ECO:0007669"/>
    <property type="project" value="UniProtKB-KW"/>
</dbReference>
<sequence length="468" mass="49770">MTFHQFRHSSGWKFNRRLLRFLLWRRRHVSDTAFLFIVATVTGLLAGAGAFVLKRLVAGVSGLLVAGLHSMSANWVLLIIPLAGILLTGVFCRYVIRMKLAHGVRQLMKNLSEKIYRLRAALTVTPILASTITLGFGGSAGSEGPIAYAGAAIGSNLGRVMRFSPRMMMVIVGCGAGAGIAGIFKSPLGGVLFTLEVLRLPLSTVSVLVLLVSCITAGMTAYMLSGCTLDIPFAQGAGFDSSLLPYVLCLGLFCGAYSLYYSHVMKSVGTILYRISSPWVRNLAGGAILALLVFLFPVLYGEGYGTVGKVINGDFSTLLNDSLFAGCGGQWSLVLFTGGALLVKCFATSATNNGGGVSGDFAPTLFAGCMGGFFFASLLNGLFVLHLPEASFAYFAMAGVMAGAIRAPLMAIFLTCEMGAAYSYFLPLMITATVSFGVVRLFTADSFFSRHSDRNNGLVARLRDLRKG</sequence>
<accession>A0A2V1ILB6</accession>
<evidence type="ECO:0000256" key="6">
    <source>
        <dbReference type="ARBA" id="ARBA00023136"/>
    </source>
</evidence>
<keyword evidence="2" id="KW-0813">Transport</keyword>
<feature type="transmembrane region" description="Helical" evidence="10">
    <location>
        <begin position="243"/>
        <end position="261"/>
    </location>
</feature>
<name>A0A2V1ILB6_9BACT</name>
<dbReference type="AlphaFoldDB" id="A0A2V1ILB6"/>
<evidence type="ECO:0000256" key="10">
    <source>
        <dbReference type="SAM" id="Phobius"/>
    </source>
</evidence>
<keyword evidence="5" id="KW-0406">Ion transport</keyword>
<keyword evidence="12" id="KW-1185">Reference proteome</keyword>
<dbReference type="Pfam" id="PF00654">
    <property type="entry name" value="Voltage_CLC"/>
    <property type="match status" value="1"/>
</dbReference>
<feature type="transmembrane region" description="Helical" evidence="10">
    <location>
        <begin position="365"/>
        <end position="385"/>
    </location>
</feature>
<keyword evidence="9" id="KW-0407">Ion channel</keyword>
<dbReference type="PANTHER" id="PTHR43427">
    <property type="entry name" value="CHLORIDE CHANNEL PROTEIN CLC-E"/>
    <property type="match status" value="1"/>
</dbReference>
<dbReference type="Gene3D" id="1.10.3080.10">
    <property type="entry name" value="Clc chloride channel"/>
    <property type="match status" value="1"/>
</dbReference>
<evidence type="ECO:0000313" key="11">
    <source>
        <dbReference type="EMBL" id="PWB03273.1"/>
    </source>
</evidence>
<reference evidence="12" key="1">
    <citation type="submission" date="2018-02" db="EMBL/GenBank/DDBJ databases">
        <authorList>
            <person name="Clavel T."/>
            <person name="Strowig T."/>
        </authorList>
    </citation>
    <scope>NUCLEOTIDE SEQUENCE [LARGE SCALE GENOMIC DNA]</scope>
    <source>
        <strain evidence="12">DSM 103720</strain>
    </source>
</reference>
<keyword evidence="6 10" id="KW-0472">Membrane</keyword>
<keyword evidence="3 10" id="KW-0812">Transmembrane</keyword>
<dbReference type="InterPro" id="IPR014743">
    <property type="entry name" value="Cl-channel_core"/>
</dbReference>
<evidence type="ECO:0000256" key="4">
    <source>
        <dbReference type="ARBA" id="ARBA00022989"/>
    </source>
</evidence>
<organism evidence="11 12">
    <name type="scientific">Duncaniella muris</name>
    <dbReference type="NCBI Taxonomy" id="2094150"/>
    <lineage>
        <taxon>Bacteria</taxon>
        <taxon>Pseudomonadati</taxon>
        <taxon>Bacteroidota</taxon>
        <taxon>Bacteroidia</taxon>
        <taxon>Bacteroidales</taxon>
        <taxon>Muribaculaceae</taxon>
        <taxon>Duncaniella</taxon>
    </lineage>
</organism>
<dbReference type="RefSeq" id="WP_107031632.1">
    <property type="nucleotide sequence ID" value="NZ_CARXIO010000003.1"/>
</dbReference>
<feature type="transmembrane region" description="Helical" evidence="10">
    <location>
        <begin position="73"/>
        <end position="96"/>
    </location>
</feature>
<feature type="transmembrane region" description="Helical" evidence="10">
    <location>
        <begin position="167"/>
        <end position="188"/>
    </location>
</feature>